<dbReference type="Proteomes" id="UP001147653">
    <property type="component" value="Unassembled WGS sequence"/>
</dbReference>
<evidence type="ECO:0000259" key="4">
    <source>
        <dbReference type="Pfam" id="PF23226"/>
    </source>
</evidence>
<dbReference type="RefSeq" id="WP_270023585.1">
    <property type="nucleotide sequence ID" value="NZ_JAPDDP010000004.1"/>
</dbReference>
<keyword evidence="6" id="KW-1185">Reference proteome</keyword>
<organism evidence="5 6">
    <name type="scientific">Solirubrobacter phytolaccae</name>
    <dbReference type="NCBI Taxonomy" id="1404360"/>
    <lineage>
        <taxon>Bacteria</taxon>
        <taxon>Bacillati</taxon>
        <taxon>Actinomycetota</taxon>
        <taxon>Thermoleophilia</taxon>
        <taxon>Solirubrobacterales</taxon>
        <taxon>Solirubrobacteraceae</taxon>
        <taxon>Solirubrobacter</taxon>
    </lineage>
</organism>
<feature type="domain" description="Endonuclease/exonuclease/phosphatase" evidence="3">
    <location>
        <begin position="307"/>
        <end position="534"/>
    </location>
</feature>
<evidence type="ECO:0000259" key="3">
    <source>
        <dbReference type="Pfam" id="PF03372"/>
    </source>
</evidence>
<evidence type="ECO:0000313" key="6">
    <source>
        <dbReference type="Proteomes" id="UP001147653"/>
    </source>
</evidence>
<dbReference type="GO" id="GO:0004519">
    <property type="term" value="F:endonuclease activity"/>
    <property type="evidence" value="ECO:0007669"/>
    <property type="project" value="UniProtKB-KW"/>
</dbReference>
<dbReference type="GO" id="GO:0006506">
    <property type="term" value="P:GPI anchor biosynthetic process"/>
    <property type="evidence" value="ECO:0007669"/>
    <property type="project" value="TreeGrafter"/>
</dbReference>
<dbReference type="EMBL" id="JAPDDP010000004">
    <property type="protein sequence ID" value="MDA0179315.1"/>
    <property type="molecule type" value="Genomic_DNA"/>
</dbReference>
<dbReference type="GO" id="GO:0016020">
    <property type="term" value="C:membrane"/>
    <property type="evidence" value="ECO:0007669"/>
    <property type="project" value="GOC"/>
</dbReference>
<dbReference type="InterPro" id="IPR005135">
    <property type="entry name" value="Endo/exonuclease/phosphatase"/>
</dbReference>
<evidence type="ECO:0000256" key="2">
    <source>
        <dbReference type="SAM" id="SignalP"/>
    </source>
</evidence>
<comment type="caution">
    <text evidence="5">The sequence shown here is derived from an EMBL/GenBank/DDBJ whole genome shotgun (WGS) entry which is preliminary data.</text>
</comment>
<gene>
    <name evidence="5" type="ORF">OJ997_03315</name>
</gene>
<dbReference type="Pfam" id="PF23226">
    <property type="entry name" value="Exo_endo_phos_PGAP2IP"/>
    <property type="match status" value="1"/>
</dbReference>
<dbReference type="InterPro" id="IPR036691">
    <property type="entry name" value="Endo/exonu/phosph_ase_sf"/>
</dbReference>
<keyword evidence="5" id="KW-0540">Nuclease</keyword>
<feature type="region of interest" description="Disordered" evidence="1">
    <location>
        <begin position="260"/>
        <end position="305"/>
    </location>
</feature>
<dbReference type="Pfam" id="PF03372">
    <property type="entry name" value="Exo_endo_phos"/>
    <property type="match status" value="1"/>
</dbReference>
<dbReference type="PANTHER" id="PTHR14859:SF15">
    <property type="entry name" value="ENDONUCLEASE_EXONUCLEASE_PHOSPHATASE DOMAIN-CONTAINING PROTEIN"/>
    <property type="match status" value="1"/>
</dbReference>
<dbReference type="AlphaFoldDB" id="A0A9X3S9J6"/>
<keyword evidence="2" id="KW-0732">Signal</keyword>
<feature type="domain" description="PGAP2IP C-terminal nuclease-like" evidence="4">
    <location>
        <begin position="32"/>
        <end position="192"/>
    </location>
</feature>
<dbReference type="PANTHER" id="PTHR14859">
    <property type="entry name" value="CALCOFLUOR WHITE HYPERSENSITIVE PROTEIN PRECURSOR"/>
    <property type="match status" value="1"/>
</dbReference>
<evidence type="ECO:0000313" key="5">
    <source>
        <dbReference type="EMBL" id="MDA0179315.1"/>
    </source>
</evidence>
<feature type="compositionally biased region" description="Low complexity" evidence="1">
    <location>
        <begin position="267"/>
        <end position="276"/>
    </location>
</feature>
<name>A0A9X3S9J6_9ACTN</name>
<evidence type="ECO:0000256" key="1">
    <source>
        <dbReference type="SAM" id="MobiDB-lite"/>
    </source>
</evidence>
<sequence>MKILLRALALVGVLLAATTASAAAAPLKVSSYDINYGVGVDGKLDLDRTAAAITATGADVIGLQAVDKYWSTRSGNLDEPAELARRLNMHVVYGPNLDNAPVNAGDPRRQYGVAILSKFPIVSSTHTLLPRPTNGEQRGLLEAVVDADGTKVRVATTHLHTTAVEREAQVAAIIAKLSGSAEPVVITGVLNAASTAPELAPILAAYRDTWKIKGVGDGFTAPAANPTGRTVYVLAAKGIGVLSAVLGDRTASTYIPVTVELDPSGQTGDTGDGPIVTPTPTPTPTPEPDAGGGAHPDAPGTPLHVTSYNIAHGAGYNAQNQLVFDLDRTIDTLRAIGSDVIALQEVDKHWSDRSNNLDEPKVLSEALGMHVVYAPNLDNPPNTPGGPRSQYGTAILSKYPILESRNTLLPRPGNGEQRGLLEAVIDVNGLRVRIANTHMSTLANERTAQTARIMELLADSKEPVVLLGDLNATPESSDLAALWTRYRDSWKLGGVGSPFTYPGNFPDRRIDFIALSSGINVRSAEVVNTLASDHRPYTARLAITTSTQTTATVGGTVPATLSLSLGTPGIFAPFQPGVERTYTAGTTATVTSTAGEATLSVSEPGHLRNGAFSLPEPLQVTLTPPSWTRPVTNAPVTIGYRQHIGSSDALRTGTYAQTLTFTLSTTTP</sequence>
<dbReference type="InterPro" id="IPR051916">
    <property type="entry name" value="GPI-anchor_lipid_remodeler"/>
</dbReference>
<accession>A0A9X3S9J6</accession>
<dbReference type="InterPro" id="IPR057315">
    <property type="entry name" value="Exo_endo_phos_PGAP2IP_C"/>
</dbReference>
<feature type="chain" id="PRO_5040993359" evidence="2">
    <location>
        <begin position="23"/>
        <end position="668"/>
    </location>
</feature>
<keyword evidence="5" id="KW-0378">Hydrolase</keyword>
<reference evidence="5" key="1">
    <citation type="submission" date="2022-10" db="EMBL/GenBank/DDBJ databases">
        <title>The WGS of Solirubrobacter phytolaccae KCTC 29190.</title>
        <authorList>
            <person name="Jiang Z."/>
        </authorList>
    </citation>
    <scope>NUCLEOTIDE SEQUENCE</scope>
    <source>
        <strain evidence="5">KCTC 29190</strain>
    </source>
</reference>
<keyword evidence="5" id="KW-0255">Endonuclease</keyword>
<dbReference type="Gene3D" id="3.60.10.10">
    <property type="entry name" value="Endonuclease/exonuclease/phosphatase"/>
    <property type="match status" value="2"/>
</dbReference>
<feature type="signal peptide" evidence="2">
    <location>
        <begin position="1"/>
        <end position="22"/>
    </location>
</feature>
<proteinExistence type="predicted"/>
<feature type="compositionally biased region" description="Pro residues" evidence="1">
    <location>
        <begin position="277"/>
        <end position="287"/>
    </location>
</feature>
<protein>
    <submittedName>
        <fullName evidence="5">Endonuclease/exonuclease/phosphatase family protein</fullName>
    </submittedName>
</protein>
<dbReference type="SUPFAM" id="SSF56219">
    <property type="entry name" value="DNase I-like"/>
    <property type="match status" value="2"/>
</dbReference>